<protein>
    <recommendedName>
        <fullName evidence="5">GPI inositol-deacylase</fullName>
        <ecNumber evidence="5">3.1.-.-</ecNumber>
    </recommendedName>
</protein>
<dbReference type="EMBL" id="BRXW01000105">
    <property type="protein sequence ID" value="GMI06817.1"/>
    <property type="molecule type" value="Genomic_DNA"/>
</dbReference>
<keyword evidence="5" id="KW-0256">Endoplasmic reticulum</keyword>
<dbReference type="SUPFAM" id="SSF53474">
    <property type="entry name" value="alpha/beta-Hydrolases"/>
    <property type="match status" value="1"/>
</dbReference>
<dbReference type="GO" id="GO:0016788">
    <property type="term" value="F:hydrolase activity, acting on ester bonds"/>
    <property type="evidence" value="ECO:0007669"/>
    <property type="project" value="InterPro"/>
</dbReference>
<comment type="caution">
    <text evidence="8">The sequence shown here is derived from an EMBL/GenBank/DDBJ whole genome shotgun (WGS) entry which is preliminary data.</text>
</comment>
<feature type="chain" id="PRO_5040857520" description="GPI inositol-deacylase" evidence="6">
    <location>
        <begin position="19"/>
        <end position="474"/>
    </location>
</feature>
<evidence type="ECO:0000256" key="3">
    <source>
        <dbReference type="ARBA" id="ARBA00023078"/>
    </source>
</evidence>
<sequence>MHPLTCLIFLFWMLGADTFSFYPRLRCSMNQQASSASSVLSQASSASSASTALYALPPIVILPGFGNADVDYVTPLNQPENKGLVSALQRRGFDDVTVLELPRWEWIRVAGGLVDPKFWSGDQEPTGIAYGWYIERARQTIAAASEKAGGAKCIVIAHSAGGWLARATLGDSNAYVQSLITLGAPHFPPPTNSAPCATRGALKYCDENFPGAYLKGSGISYVTVAGAAIVGNNAKPDKDDEMGSEADELYKRRGEGSAARVAFNNYNALSGDGTLVGDGVIPKVCAHLEGATQLTLDGAIHSINEAGTALPTERWYGSEDIVCEWLKPALEELSIQLPEKKVVTTTEASRRTFATQLLTTLALTSFPSLASALVTVDVNNSVAREYSALPGLYPTIATKLIKRGPFKSKKDMYDALDSDAEVERLKGYDKQLKIVKRDAGIMQFKESQICKYECKGSSDYQNQQMKQIQSERRY</sequence>
<dbReference type="InterPro" id="IPR012908">
    <property type="entry name" value="PGAP1-ab_dom-like"/>
</dbReference>
<accession>A0A9W7CHX7</accession>
<evidence type="ECO:0000256" key="4">
    <source>
        <dbReference type="ARBA" id="ARBA00023136"/>
    </source>
</evidence>
<dbReference type="GO" id="GO:0019898">
    <property type="term" value="C:extrinsic component of membrane"/>
    <property type="evidence" value="ECO:0007669"/>
    <property type="project" value="InterPro"/>
</dbReference>
<dbReference type="PANTHER" id="PTHR47909">
    <property type="entry name" value="ALPHA/BETA-HYDROLASES SUPERFAMILY PROTEIN"/>
    <property type="match status" value="1"/>
</dbReference>
<dbReference type="Gene3D" id="3.40.50.1820">
    <property type="entry name" value="alpha/beta hydrolase"/>
    <property type="match status" value="1"/>
</dbReference>
<evidence type="ECO:0000256" key="5">
    <source>
        <dbReference type="RuleBase" id="RU365011"/>
    </source>
</evidence>
<keyword evidence="5" id="KW-0653">Protein transport</keyword>
<dbReference type="AlphaFoldDB" id="A0A9W7CHX7"/>
<evidence type="ECO:0000313" key="8">
    <source>
        <dbReference type="EMBL" id="GMI06817.1"/>
    </source>
</evidence>
<reference evidence="9" key="1">
    <citation type="journal article" date="2023" name="Commun. Biol.">
        <title>Genome analysis of Parmales, the sister group of diatoms, reveals the evolutionary specialization of diatoms from phago-mixotrophs to photoautotrophs.</title>
        <authorList>
            <person name="Ban H."/>
            <person name="Sato S."/>
            <person name="Yoshikawa S."/>
            <person name="Yamada K."/>
            <person name="Nakamura Y."/>
            <person name="Ichinomiya M."/>
            <person name="Sato N."/>
            <person name="Blanc-Mathieu R."/>
            <person name="Endo H."/>
            <person name="Kuwata A."/>
            <person name="Ogata H."/>
        </authorList>
    </citation>
    <scope>NUCLEOTIDE SEQUENCE [LARGE SCALE GENOMIC DNA]</scope>
    <source>
        <strain evidence="9">NIES 3700</strain>
    </source>
</reference>
<dbReference type="SUPFAM" id="SSF81585">
    <property type="entry name" value="PsbU/PolX domain-like"/>
    <property type="match status" value="1"/>
</dbReference>
<proteinExistence type="inferred from homology"/>
<evidence type="ECO:0000313" key="9">
    <source>
        <dbReference type="Proteomes" id="UP001165122"/>
    </source>
</evidence>
<gene>
    <name evidence="8" type="ORF">TrLO_g6172</name>
</gene>
<comment type="function">
    <text evidence="5">Involved in inositol deacylation of GPI-anchored proteins which plays important roles in the quality control and ER-associated degradation of GPI-anchored proteins.</text>
</comment>
<keyword evidence="5" id="KW-0813">Transport</keyword>
<dbReference type="Gene3D" id="1.10.150.320">
    <property type="entry name" value="Photosystem II 12 kDa extrinsic protein"/>
    <property type="match status" value="1"/>
</dbReference>
<dbReference type="Pfam" id="PF07819">
    <property type="entry name" value="PGAP1"/>
    <property type="match status" value="1"/>
</dbReference>
<comment type="subcellular location">
    <subcellularLocation>
        <location evidence="5">Endoplasmic reticulum membrane</location>
    </subcellularLocation>
    <subcellularLocation>
        <location evidence="1">Membrane</location>
        <topology evidence="1">Peripheral membrane protein</topology>
    </subcellularLocation>
</comment>
<dbReference type="EC" id="3.1.-.-" evidence="5"/>
<name>A0A9W7CHX7_9STRA</name>
<dbReference type="Pfam" id="PF06514">
    <property type="entry name" value="PsbU"/>
    <property type="match status" value="1"/>
</dbReference>
<dbReference type="GO" id="GO:0042549">
    <property type="term" value="P:photosystem II stabilization"/>
    <property type="evidence" value="ECO:0007669"/>
    <property type="project" value="InterPro"/>
</dbReference>
<feature type="domain" description="GPI inositol-deacylase PGAP1-like alpha/beta" evidence="7">
    <location>
        <begin position="145"/>
        <end position="191"/>
    </location>
</feature>
<feature type="signal peptide" evidence="6">
    <location>
        <begin position="1"/>
        <end position="18"/>
    </location>
</feature>
<dbReference type="Proteomes" id="UP001165122">
    <property type="component" value="Unassembled WGS sequence"/>
</dbReference>
<evidence type="ECO:0000256" key="1">
    <source>
        <dbReference type="ARBA" id="ARBA00004170"/>
    </source>
</evidence>
<dbReference type="OrthoDB" id="348976at2759"/>
<keyword evidence="3" id="KW-0793">Thylakoid</keyword>
<comment type="similarity">
    <text evidence="2">Belongs to the PsbU family.</text>
</comment>
<keyword evidence="4 5" id="KW-0472">Membrane</keyword>
<keyword evidence="5" id="KW-0378">Hydrolase</keyword>
<keyword evidence="9" id="KW-1185">Reference proteome</keyword>
<dbReference type="GO" id="GO:0005789">
    <property type="term" value="C:endoplasmic reticulum membrane"/>
    <property type="evidence" value="ECO:0007669"/>
    <property type="project" value="UniProtKB-SubCell"/>
</dbReference>
<dbReference type="InterPro" id="IPR029058">
    <property type="entry name" value="AB_hydrolase_fold"/>
</dbReference>
<dbReference type="GO" id="GO:0015031">
    <property type="term" value="P:protein transport"/>
    <property type="evidence" value="ECO:0007669"/>
    <property type="project" value="UniProtKB-KW"/>
</dbReference>
<evidence type="ECO:0000259" key="7">
    <source>
        <dbReference type="Pfam" id="PF07819"/>
    </source>
</evidence>
<dbReference type="GO" id="GO:0009523">
    <property type="term" value="C:photosystem II"/>
    <property type="evidence" value="ECO:0007669"/>
    <property type="project" value="InterPro"/>
</dbReference>
<evidence type="ECO:0000256" key="2">
    <source>
        <dbReference type="ARBA" id="ARBA00010827"/>
    </source>
</evidence>
<dbReference type="InterPro" id="IPR010527">
    <property type="entry name" value="PSII_PsbU"/>
</dbReference>
<evidence type="ECO:0000256" key="6">
    <source>
        <dbReference type="SAM" id="SignalP"/>
    </source>
</evidence>
<dbReference type="PANTHER" id="PTHR47909:SF2">
    <property type="entry name" value="GPI INOSITOL-DEACYLASE"/>
    <property type="match status" value="1"/>
</dbReference>
<dbReference type="GO" id="GO:0015979">
    <property type="term" value="P:photosynthesis"/>
    <property type="evidence" value="ECO:0007669"/>
    <property type="project" value="InterPro"/>
</dbReference>
<comment type="similarity">
    <text evidence="5">Belongs to the GPI inositol-deacylase family.</text>
</comment>
<organism evidence="8 9">
    <name type="scientific">Triparma laevis f. longispina</name>
    <dbReference type="NCBI Taxonomy" id="1714387"/>
    <lineage>
        <taxon>Eukaryota</taxon>
        <taxon>Sar</taxon>
        <taxon>Stramenopiles</taxon>
        <taxon>Ochrophyta</taxon>
        <taxon>Bolidophyceae</taxon>
        <taxon>Parmales</taxon>
        <taxon>Triparmaceae</taxon>
        <taxon>Triparma</taxon>
    </lineage>
</organism>
<keyword evidence="6" id="KW-0732">Signal</keyword>